<evidence type="ECO:0000313" key="1">
    <source>
        <dbReference type="EMBL" id="KAF1989594.1"/>
    </source>
</evidence>
<keyword evidence="2" id="KW-1185">Reference proteome</keyword>
<dbReference type="EMBL" id="ML977144">
    <property type="protein sequence ID" value="KAF1989594.1"/>
    <property type="molecule type" value="Genomic_DNA"/>
</dbReference>
<organism evidence="1 2">
    <name type="scientific">Aulographum hederae CBS 113979</name>
    <dbReference type="NCBI Taxonomy" id="1176131"/>
    <lineage>
        <taxon>Eukaryota</taxon>
        <taxon>Fungi</taxon>
        <taxon>Dikarya</taxon>
        <taxon>Ascomycota</taxon>
        <taxon>Pezizomycotina</taxon>
        <taxon>Dothideomycetes</taxon>
        <taxon>Pleosporomycetidae</taxon>
        <taxon>Aulographales</taxon>
        <taxon>Aulographaceae</taxon>
    </lineage>
</organism>
<sequence length="161" mass="18174">MLSVGPLGSRHVSTGICLFSHGRLAETAAVVGKDRSEAVESTRKKNERKANGLLKLPLPFLRRMGSSVLSFWRAMRGEVRVHFFCFRALARRAEQRRQRQPKPQVSMLSSALVCFTCISYPFPCISPFPLSIDELISFFALNGCLLQLFELRLAGWVDMRV</sequence>
<dbReference type="Proteomes" id="UP000800041">
    <property type="component" value="Unassembled WGS sequence"/>
</dbReference>
<accession>A0A6G1H962</accession>
<gene>
    <name evidence="1" type="ORF">K402DRAFT_258409</name>
</gene>
<proteinExistence type="predicted"/>
<reference evidence="1" key="1">
    <citation type="journal article" date="2020" name="Stud. Mycol.">
        <title>101 Dothideomycetes genomes: a test case for predicting lifestyles and emergence of pathogens.</title>
        <authorList>
            <person name="Haridas S."/>
            <person name="Albert R."/>
            <person name="Binder M."/>
            <person name="Bloem J."/>
            <person name="Labutti K."/>
            <person name="Salamov A."/>
            <person name="Andreopoulos B."/>
            <person name="Baker S."/>
            <person name="Barry K."/>
            <person name="Bills G."/>
            <person name="Bluhm B."/>
            <person name="Cannon C."/>
            <person name="Castanera R."/>
            <person name="Culley D."/>
            <person name="Daum C."/>
            <person name="Ezra D."/>
            <person name="Gonzalez J."/>
            <person name="Henrissat B."/>
            <person name="Kuo A."/>
            <person name="Liang C."/>
            <person name="Lipzen A."/>
            <person name="Lutzoni F."/>
            <person name="Magnuson J."/>
            <person name="Mondo S."/>
            <person name="Nolan M."/>
            <person name="Ohm R."/>
            <person name="Pangilinan J."/>
            <person name="Park H.-J."/>
            <person name="Ramirez L."/>
            <person name="Alfaro M."/>
            <person name="Sun H."/>
            <person name="Tritt A."/>
            <person name="Yoshinaga Y."/>
            <person name="Zwiers L.-H."/>
            <person name="Turgeon B."/>
            <person name="Goodwin S."/>
            <person name="Spatafora J."/>
            <person name="Crous P."/>
            <person name="Grigoriev I."/>
        </authorList>
    </citation>
    <scope>NUCLEOTIDE SEQUENCE</scope>
    <source>
        <strain evidence="1">CBS 113979</strain>
    </source>
</reference>
<evidence type="ECO:0000313" key="2">
    <source>
        <dbReference type="Proteomes" id="UP000800041"/>
    </source>
</evidence>
<name>A0A6G1H962_9PEZI</name>
<dbReference type="AlphaFoldDB" id="A0A6G1H962"/>
<protein>
    <submittedName>
        <fullName evidence="1">Uncharacterized protein</fullName>
    </submittedName>
</protein>